<comment type="caution">
    <text evidence="2">The sequence shown here is derived from an EMBL/GenBank/DDBJ whole genome shotgun (WGS) entry which is preliminary data.</text>
</comment>
<evidence type="ECO:0000313" key="3">
    <source>
        <dbReference type="Proteomes" id="UP000324222"/>
    </source>
</evidence>
<feature type="compositionally biased region" description="Pro residues" evidence="1">
    <location>
        <begin position="99"/>
        <end position="113"/>
    </location>
</feature>
<dbReference type="EMBL" id="VSRR010001124">
    <property type="protein sequence ID" value="MPC22781.1"/>
    <property type="molecule type" value="Genomic_DNA"/>
</dbReference>
<gene>
    <name evidence="2" type="ORF">E2C01_015807</name>
</gene>
<proteinExistence type="predicted"/>
<organism evidence="2 3">
    <name type="scientific">Portunus trituberculatus</name>
    <name type="common">Swimming crab</name>
    <name type="synonym">Neptunus trituberculatus</name>
    <dbReference type="NCBI Taxonomy" id="210409"/>
    <lineage>
        <taxon>Eukaryota</taxon>
        <taxon>Metazoa</taxon>
        <taxon>Ecdysozoa</taxon>
        <taxon>Arthropoda</taxon>
        <taxon>Crustacea</taxon>
        <taxon>Multicrustacea</taxon>
        <taxon>Malacostraca</taxon>
        <taxon>Eumalacostraca</taxon>
        <taxon>Eucarida</taxon>
        <taxon>Decapoda</taxon>
        <taxon>Pleocyemata</taxon>
        <taxon>Brachyura</taxon>
        <taxon>Eubrachyura</taxon>
        <taxon>Portunoidea</taxon>
        <taxon>Portunidae</taxon>
        <taxon>Portuninae</taxon>
        <taxon>Portunus</taxon>
    </lineage>
</organism>
<evidence type="ECO:0000256" key="1">
    <source>
        <dbReference type="SAM" id="MobiDB-lite"/>
    </source>
</evidence>
<feature type="compositionally biased region" description="Pro residues" evidence="1">
    <location>
        <begin position="80"/>
        <end position="91"/>
    </location>
</feature>
<protein>
    <submittedName>
        <fullName evidence="2">Uncharacterized protein</fullName>
    </submittedName>
</protein>
<evidence type="ECO:0000313" key="2">
    <source>
        <dbReference type="EMBL" id="MPC22781.1"/>
    </source>
</evidence>
<feature type="region of interest" description="Disordered" evidence="1">
    <location>
        <begin position="76"/>
        <end position="113"/>
    </location>
</feature>
<name>A0A5B7DMH1_PORTR</name>
<accession>A0A5B7DMH1</accession>
<keyword evidence="3" id="KW-1185">Reference proteome</keyword>
<sequence length="113" mass="11808">MTPSPCNIVMTPTYSSLSVDAMTLALPVLGPLYSDELDDVDLQVAVLENDTDEGVVGKTYTCLLRHLVITQSSLMLPPLLTAPPPPPPPSPSAGSILPSPSPPNPPPSLPFPP</sequence>
<dbReference type="Proteomes" id="UP000324222">
    <property type="component" value="Unassembled WGS sequence"/>
</dbReference>
<dbReference type="AlphaFoldDB" id="A0A5B7DMH1"/>
<reference evidence="2 3" key="1">
    <citation type="submission" date="2019-05" db="EMBL/GenBank/DDBJ databases">
        <title>Another draft genome of Portunus trituberculatus and its Hox gene families provides insights of decapod evolution.</title>
        <authorList>
            <person name="Jeong J.-H."/>
            <person name="Song I."/>
            <person name="Kim S."/>
            <person name="Choi T."/>
            <person name="Kim D."/>
            <person name="Ryu S."/>
            <person name="Kim W."/>
        </authorList>
    </citation>
    <scope>NUCLEOTIDE SEQUENCE [LARGE SCALE GENOMIC DNA]</scope>
    <source>
        <tissue evidence="2">Muscle</tissue>
    </source>
</reference>